<dbReference type="InterPro" id="IPR036397">
    <property type="entry name" value="RNaseH_sf"/>
</dbReference>
<dbReference type="GO" id="GO:0015074">
    <property type="term" value="P:DNA integration"/>
    <property type="evidence" value="ECO:0007669"/>
    <property type="project" value="InterPro"/>
</dbReference>
<feature type="transmembrane region" description="Helical" evidence="1">
    <location>
        <begin position="246"/>
        <end position="268"/>
    </location>
</feature>
<reference evidence="3" key="1">
    <citation type="submission" date="2018-05" db="EMBL/GenBank/DDBJ databases">
        <title>Draft genome of Mucuna pruriens seed.</title>
        <authorList>
            <person name="Nnadi N.E."/>
            <person name="Vos R."/>
            <person name="Hasami M.H."/>
            <person name="Devisetty U.K."/>
            <person name="Aguiy J.C."/>
        </authorList>
    </citation>
    <scope>NUCLEOTIDE SEQUENCE [LARGE SCALE GENOMIC DNA]</scope>
    <source>
        <strain evidence="3">JCA_2017</strain>
    </source>
</reference>
<evidence type="ECO:0000259" key="2">
    <source>
        <dbReference type="PROSITE" id="PS50994"/>
    </source>
</evidence>
<feature type="non-terminal residue" evidence="3">
    <location>
        <position position="1"/>
    </location>
</feature>
<dbReference type="Proteomes" id="UP000257109">
    <property type="component" value="Unassembled WGS sequence"/>
</dbReference>
<keyword evidence="4" id="KW-1185">Reference proteome</keyword>
<evidence type="ECO:0000313" key="4">
    <source>
        <dbReference type="Proteomes" id="UP000257109"/>
    </source>
</evidence>
<comment type="caution">
    <text evidence="3">The sequence shown here is derived from an EMBL/GenBank/DDBJ whole genome shotgun (WGS) entry which is preliminary data.</text>
</comment>
<dbReference type="InterPro" id="IPR012337">
    <property type="entry name" value="RNaseH-like_sf"/>
</dbReference>
<dbReference type="InterPro" id="IPR001584">
    <property type="entry name" value="Integrase_cat-core"/>
</dbReference>
<keyword evidence="1" id="KW-0472">Membrane</keyword>
<feature type="domain" description="Integrase catalytic" evidence="2">
    <location>
        <begin position="232"/>
        <end position="308"/>
    </location>
</feature>
<dbReference type="GO" id="GO:0003676">
    <property type="term" value="F:nucleic acid binding"/>
    <property type="evidence" value="ECO:0007669"/>
    <property type="project" value="InterPro"/>
</dbReference>
<keyword evidence="1" id="KW-0812">Transmembrane</keyword>
<dbReference type="Gene3D" id="3.30.420.10">
    <property type="entry name" value="Ribonuclease H-like superfamily/Ribonuclease H"/>
    <property type="match status" value="1"/>
</dbReference>
<gene>
    <name evidence="3" type="ORF">CR513_41152</name>
</gene>
<protein>
    <recommendedName>
        <fullName evidence="2">Integrase catalytic domain-containing protein</fullName>
    </recommendedName>
</protein>
<proteinExistence type="predicted"/>
<dbReference type="EMBL" id="QJKJ01008830">
    <property type="protein sequence ID" value="RDX78552.1"/>
    <property type="molecule type" value="Genomic_DNA"/>
</dbReference>
<keyword evidence="1" id="KW-1133">Transmembrane helix</keyword>
<dbReference type="AlphaFoldDB" id="A0A371FJU8"/>
<name>A0A371FJU8_MUCPR</name>
<dbReference type="PANTHER" id="PTHR48475">
    <property type="entry name" value="RIBONUCLEASE H"/>
    <property type="match status" value="1"/>
</dbReference>
<dbReference type="OrthoDB" id="1934793at2759"/>
<evidence type="ECO:0000256" key="1">
    <source>
        <dbReference type="SAM" id="Phobius"/>
    </source>
</evidence>
<organism evidence="3 4">
    <name type="scientific">Mucuna pruriens</name>
    <name type="common">Velvet bean</name>
    <name type="synonym">Dolichos pruriens</name>
    <dbReference type="NCBI Taxonomy" id="157652"/>
    <lineage>
        <taxon>Eukaryota</taxon>
        <taxon>Viridiplantae</taxon>
        <taxon>Streptophyta</taxon>
        <taxon>Embryophyta</taxon>
        <taxon>Tracheophyta</taxon>
        <taxon>Spermatophyta</taxon>
        <taxon>Magnoliopsida</taxon>
        <taxon>eudicotyledons</taxon>
        <taxon>Gunneridae</taxon>
        <taxon>Pentapetalae</taxon>
        <taxon>rosids</taxon>
        <taxon>fabids</taxon>
        <taxon>Fabales</taxon>
        <taxon>Fabaceae</taxon>
        <taxon>Papilionoideae</taxon>
        <taxon>50 kb inversion clade</taxon>
        <taxon>NPAAA clade</taxon>
        <taxon>indigoferoid/millettioid clade</taxon>
        <taxon>Phaseoleae</taxon>
        <taxon>Mucuna</taxon>
    </lineage>
</organism>
<dbReference type="SUPFAM" id="SSF53098">
    <property type="entry name" value="Ribonuclease H-like"/>
    <property type="match status" value="1"/>
</dbReference>
<evidence type="ECO:0000313" key="3">
    <source>
        <dbReference type="EMBL" id="RDX78552.1"/>
    </source>
</evidence>
<dbReference type="PROSITE" id="PS50994">
    <property type="entry name" value="INTEGRASE"/>
    <property type="match status" value="1"/>
</dbReference>
<sequence>MIGWAIKLSEFDVTYERRGYMKAQVLADFVNELSPNFGDEKPSKNNRDGARIIIKGPCGVVIKQSIRFDFKASNNQAKYEVFLISKGDRGDKVNVKEQFIVGNKAARGLELIQYLDVVKEPARTLEKFTLLHVPHQKNERVDLLAKLANNAPNDLQKAKRMKREAAKYVLVGVKIGIINQLYKRGFSFPLLRSLGESEAERAFKEIHEGMCGSHIGGRVLASKITPPGQLHSITYPWPFYMWGVDILGLFPLALGQVMFLLVVVDYFIKWIEVEAVASILVERVRRFYWKKIICLLRVSVMIVIDNDT</sequence>
<dbReference type="PANTHER" id="PTHR48475:SF2">
    <property type="entry name" value="RIBONUCLEASE H"/>
    <property type="match status" value="1"/>
</dbReference>
<accession>A0A371FJU8</accession>